<organism evidence="2 3">
    <name type="scientific">Trametes pubescens</name>
    <name type="common">White-rot fungus</name>
    <dbReference type="NCBI Taxonomy" id="154538"/>
    <lineage>
        <taxon>Eukaryota</taxon>
        <taxon>Fungi</taxon>
        <taxon>Dikarya</taxon>
        <taxon>Basidiomycota</taxon>
        <taxon>Agaricomycotina</taxon>
        <taxon>Agaricomycetes</taxon>
        <taxon>Polyporales</taxon>
        <taxon>Polyporaceae</taxon>
        <taxon>Trametes</taxon>
    </lineage>
</organism>
<evidence type="ECO:0000313" key="3">
    <source>
        <dbReference type="Proteomes" id="UP000184267"/>
    </source>
</evidence>
<proteinExistence type="predicted"/>
<feature type="region of interest" description="Disordered" evidence="1">
    <location>
        <begin position="214"/>
        <end position="248"/>
    </location>
</feature>
<reference evidence="2 3" key="1">
    <citation type="submission" date="2016-10" db="EMBL/GenBank/DDBJ databases">
        <title>Genome sequence of the basidiomycete white-rot fungus Trametes pubescens.</title>
        <authorList>
            <person name="Makela M.R."/>
            <person name="Granchi Z."/>
            <person name="Peng M."/>
            <person name="De Vries R.P."/>
            <person name="Grigoriev I."/>
            <person name="Riley R."/>
            <person name="Hilden K."/>
        </authorList>
    </citation>
    <scope>NUCLEOTIDE SEQUENCE [LARGE SCALE GENOMIC DNA]</scope>
    <source>
        <strain evidence="2 3">FBCC735</strain>
    </source>
</reference>
<feature type="region of interest" description="Disordered" evidence="1">
    <location>
        <begin position="320"/>
        <end position="375"/>
    </location>
</feature>
<dbReference type="OMA" id="KKIRLMH"/>
<evidence type="ECO:0000313" key="2">
    <source>
        <dbReference type="EMBL" id="OJT08496.1"/>
    </source>
</evidence>
<evidence type="ECO:0000256" key="1">
    <source>
        <dbReference type="SAM" id="MobiDB-lite"/>
    </source>
</evidence>
<accession>A0A1M2VLP9</accession>
<feature type="region of interest" description="Disordered" evidence="1">
    <location>
        <begin position="610"/>
        <end position="629"/>
    </location>
</feature>
<dbReference type="EMBL" id="MNAD01001042">
    <property type="protein sequence ID" value="OJT08496.1"/>
    <property type="molecule type" value="Genomic_DNA"/>
</dbReference>
<gene>
    <name evidence="2" type="ORF">TRAPUB_679</name>
</gene>
<feature type="compositionally biased region" description="Polar residues" evidence="1">
    <location>
        <begin position="267"/>
        <end position="284"/>
    </location>
</feature>
<feature type="region of interest" description="Disordered" evidence="1">
    <location>
        <begin position="267"/>
        <end position="303"/>
    </location>
</feature>
<name>A0A1M2VLP9_TRAPU</name>
<dbReference type="AlphaFoldDB" id="A0A1M2VLP9"/>
<feature type="compositionally biased region" description="Low complexity" evidence="1">
    <location>
        <begin position="109"/>
        <end position="120"/>
    </location>
</feature>
<feature type="region of interest" description="Disordered" evidence="1">
    <location>
        <begin position="98"/>
        <end position="120"/>
    </location>
</feature>
<dbReference type="OrthoDB" id="3269398at2759"/>
<comment type="caution">
    <text evidence="2">The sequence shown here is derived from an EMBL/GenBank/DDBJ whole genome shotgun (WGS) entry which is preliminary data.</text>
</comment>
<keyword evidence="3" id="KW-1185">Reference proteome</keyword>
<feature type="region of interest" description="Disordered" evidence="1">
    <location>
        <begin position="661"/>
        <end position="686"/>
    </location>
</feature>
<feature type="region of interest" description="Disordered" evidence="1">
    <location>
        <begin position="566"/>
        <end position="601"/>
    </location>
</feature>
<sequence>MDVDTGADGLFSRPQSWSALDSLGSLSPLSPTPSGSLGAIATFASFGELPIFLHTSDDASPTDLNHAATEPASPGCPRVSAFLAPNCSTTTTFQSTNTFGVPRTPDANGGTSDYAGSDDASDYTARSSIAHVSPDPAYLSAVRPSRSAGYFSNRFASIADLSRFSVSAYAEPWGSNDNLAASTSGPSSPTVDIGPVVSPSGSIVVSPADDCLSVPTSPPPMYRVSPLPSADSLSGGPPSHLAPPAPSRSWSTISTVLFNRRPISPSLSMTSTLASADTSPTKSTFRFPHKSSGKPPRSPSAHSDLAEQAIRCLSPLFGKMLHSTPSSPEPPPPRFDRHPCPLLGRSTSAGPFSGSGSGSSSGSGHTRAPSTVSNLPEPLNWLRETCIELWIDQEGFRAIRAQFHLAAYTPAPPLFSSPADEPTYGLALFRPTRPQQQRAVYHHGALDSAPVLRRLTLAGSEERDYISRQASLTIKANGVYAVCGTEDAPGPGHAPLRWRFEYAVDDLRGEKALAPLSFACAPGLLHAGHGKRVRLMHVLKKNITPKLSAKRAAGDDLAAAVQGLPDLSNIPQGAPRTSLHRRTRSSDPSSAPTWLQGPTRKARPASVCAASALPPPSTSACSPGMGVRQRSRGHAHAHSVASSQLSAHIVSPDELAQILEGLPTPDRPRNDYTSHPTELSPPPSYYRNRRVQSEMERVDEVGALVL</sequence>
<protein>
    <submittedName>
        <fullName evidence="2">Uncharacterized protein</fullName>
    </submittedName>
</protein>
<dbReference type="Proteomes" id="UP000184267">
    <property type="component" value="Unassembled WGS sequence"/>
</dbReference>